<name>A0AA86N2E2_9BACT</name>
<proteinExistence type="predicted"/>
<sequence>MWPMRPSDLRPAGEKLVSECRGLLEIMLPLTAAEQEFIARLNDCGDIAPRCLLALTWKQKA</sequence>
<dbReference type="AlphaFoldDB" id="A0AA86N2E2"/>
<gene>
    <name evidence="1" type="ORF">DNFV4_03989</name>
</gene>
<evidence type="ECO:0000313" key="2">
    <source>
        <dbReference type="Proteomes" id="UP001179121"/>
    </source>
</evidence>
<dbReference type="Proteomes" id="UP001179121">
    <property type="component" value="Chromosome"/>
</dbReference>
<dbReference type="EMBL" id="OX365700">
    <property type="protein sequence ID" value="CAI4033548.1"/>
    <property type="molecule type" value="Genomic_DNA"/>
</dbReference>
<dbReference type="KEGG" id="nti:DNFV4_03989"/>
<accession>A0AA86N2E2</accession>
<evidence type="ECO:0000313" key="1">
    <source>
        <dbReference type="EMBL" id="CAI4033548.1"/>
    </source>
</evidence>
<protein>
    <submittedName>
        <fullName evidence="1">Uncharacterized protein</fullName>
    </submittedName>
</protein>
<reference evidence="1" key="1">
    <citation type="submission" date="2022-10" db="EMBL/GenBank/DDBJ databases">
        <authorList>
            <person name="Koch H."/>
        </authorList>
    </citation>
    <scope>NUCLEOTIDE SEQUENCE</scope>
    <source>
        <strain evidence="1">DNF</strain>
    </source>
</reference>
<keyword evidence="2" id="KW-1185">Reference proteome</keyword>
<organism evidence="1 2">
    <name type="scientific">Nitrospira tepida</name>
    <dbReference type="NCBI Taxonomy" id="2973512"/>
    <lineage>
        <taxon>Bacteria</taxon>
        <taxon>Pseudomonadati</taxon>
        <taxon>Nitrospirota</taxon>
        <taxon>Nitrospiria</taxon>
        <taxon>Nitrospirales</taxon>
        <taxon>Nitrospiraceae</taxon>
        <taxon>Nitrospira</taxon>
    </lineage>
</organism>